<feature type="signal peptide" evidence="2">
    <location>
        <begin position="1"/>
        <end position="21"/>
    </location>
</feature>
<dbReference type="EMBL" id="JACHNH010000001">
    <property type="protein sequence ID" value="MBB4762285.1"/>
    <property type="molecule type" value="Genomic_DNA"/>
</dbReference>
<comment type="caution">
    <text evidence="3">The sequence shown here is derived from an EMBL/GenBank/DDBJ whole genome shotgun (WGS) entry which is preliminary data.</text>
</comment>
<dbReference type="RefSeq" id="WP_184993278.1">
    <property type="nucleotide sequence ID" value="NZ_BOMK01000012.1"/>
</dbReference>
<evidence type="ECO:0000256" key="1">
    <source>
        <dbReference type="SAM" id="MobiDB-lite"/>
    </source>
</evidence>
<dbReference type="Proteomes" id="UP000578112">
    <property type="component" value="Unassembled WGS sequence"/>
</dbReference>
<reference evidence="3 4" key="1">
    <citation type="submission" date="2020-08" db="EMBL/GenBank/DDBJ databases">
        <title>Sequencing the genomes of 1000 actinobacteria strains.</title>
        <authorList>
            <person name="Klenk H.-P."/>
        </authorList>
    </citation>
    <scope>NUCLEOTIDE SEQUENCE [LARGE SCALE GENOMIC DNA]</scope>
    <source>
        <strain evidence="3 4">DSM 43149</strain>
    </source>
</reference>
<gene>
    <name evidence="3" type="ORF">BJ971_002841</name>
</gene>
<accession>A0A7W7HX08</accession>
<feature type="compositionally biased region" description="Basic and acidic residues" evidence="1">
    <location>
        <begin position="157"/>
        <end position="171"/>
    </location>
</feature>
<feature type="region of interest" description="Disordered" evidence="1">
    <location>
        <begin position="156"/>
        <end position="180"/>
    </location>
</feature>
<evidence type="ECO:0000256" key="2">
    <source>
        <dbReference type="SAM" id="SignalP"/>
    </source>
</evidence>
<evidence type="ECO:0008006" key="5">
    <source>
        <dbReference type="Google" id="ProtNLM"/>
    </source>
</evidence>
<keyword evidence="2" id="KW-0732">Signal</keyword>
<feature type="region of interest" description="Disordered" evidence="1">
    <location>
        <begin position="344"/>
        <end position="368"/>
    </location>
</feature>
<feature type="chain" id="PRO_5038603294" description="Lipoprotein" evidence="2">
    <location>
        <begin position="22"/>
        <end position="533"/>
    </location>
</feature>
<keyword evidence="4" id="KW-1185">Reference proteome</keyword>
<proteinExistence type="predicted"/>
<evidence type="ECO:0000313" key="4">
    <source>
        <dbReference type="Proteomes" id="UP000578112"/>
    </source>
</evidence>
<organism evidence="3 4">
    <name type="scientific">Actinoplanes digitatis</name>
    <dbReference type="NCBI Taxonomy" id="1868"/>
    <lineage>
        <taxon>Bacteria</taxon>
        <taxon>Bacillati</taxon>
        <taxon>Actinomycetota</taxon>
        <taxon>Actinomycetes</taxon>
        <taxon>Micromonosporales</taxon>
        <taxon>Micromonosporaceae</taxon>
        <taxon>Actinoplanes</taxon>
    </lineage>
</organism>
<sequence>MSHPGLTRSLSLLAVSALVLGACGSPSNGRPAKQGPVVVDGAVDLPALQQLVDSARSRSPEQQEAELARLNNVLERQLWTESGLEAALGGAAAADAAFAAHGRALTGRARALADKPIVMVPAVYAAEPSGPTIGEGLFGGMLLVSLGADGVVSSSNDLKDGEHVAPDRSNKEIQSSGSRDHVDLDMNFTHESDGVTTKLVVKVGVSPCPDANGHFEATAKVDVSATKTGGSTGQRGTLDVTITGEVDDDATLASTDAEYRMQYADFANSKGGFVDVSGALSGPKARSATLNRTGGTPNAGMQETAVAGGMLYTMLVASNVTRAAEKGWQSGRCVILKPTAAPGPKRLKPGATSTINAAPRSRIDGGPVGGSVKANLTAGGAAVKPAGSKVKADATFAYTAPDAPDKSGTVSLEARSRRGVAKASIDFDTKQGGYVAGGGTKVKVSGLVPDLTAPFDLKGAGTGFTVVYSYSPTSATGGKYTYAGSGGGATMQGAGTYRITGDDPVLTLTQTGNGCVNVGTCARTANVITLTRE</sequence>
<name>A0A7W7HX08_9ACTN</name>
<protein>
    <recommendedName>
        <fullName evidence="5">Lipoprotein</fullName>
    </recommendedName>
</protein>
<dbReference type="AlphaFoldDB" id="A0A7W7HX08"/>
<evidence type="ECO:0000313" key="3">
    <source>
        <dbReference type="EMBL" id="MBB4762285.1"/>
    </source>
</evidence>